<dbReference type="RefSeq" id="XP_024571515.1">
    <property type="nucleotide sequence ID" value="XM_024729136.1"/>
</dbReference>
<evidence type="ECO:0000313" key="1">
    <source>
        <dbReference type="EMBL" id="CEG35146.1"/>
    </source>
</evidence>
<dbReference type="AlphaFoldDB" id="A0A0P1A3U7"/>
<reference evidence="2" key="1">
    <citation type="submission" date="2014-09" db="EMBL/GenBank/DDBJ databases">
        <authorList>
            <person name="Sharma Rahul"/>
            <person name="Thines Marco"/>
        </authorList>
    </citation>
    <scope>NUCLEOTIDE SEQUENCE [LARGE SCALE GENOMIC DNA]</scope>
</reference>
<accession>A0A0P1A3U7</accession>
<protein>
    <submittedName>
        <fullName evidence="1">Uncharacterized protein</fullName>
    </submittedName>
</protein>
<keyword evidence="2" id="KW-1185">Reference proteome</keyword>
<sequence length="59" mass="6895">MHVDAKHQQIELCARELRQMYRGNVVSSSMYRVQLLDCHQLTVATRSTESFYVLRLGQP</sequence>
<proteinExistence type="predicted"/>
<dbReference type="GeneID" id="36409779"/>
<dbReference type="Proteomes" id="UP000054928">
    <property type="component" value="Unassembled WGS sequence"/>
</dbReference>
<dbReference type="EMBL" id="CCYD01000007">
    <property type="protein sequence ID" value="CEG35146.1"/>
    <property type="molecule type" value="Genomic_DNA"/>
</dbReference>
<evidence type="ECO:0000313" key="2">
    <source>
        <dbReference type="Proteomes" id="UP000054928"/>
    </source>
</evidence>
<organism evidence="1 2">
    <name type="scientific">Plasmopara halstedii</name>
    <name type="common">Downy mildew of sunflower</name>
    <dbReference type="NCBI Taxonomy" id="4781"/>
    <lineage>
        <taxon>Eukaryota</taxon>
        <taxon>Sar</taxon>
        <taxon>Stramenopiles</taxon>
        <taxon>Oomycota</taxon>
        <taxon>Peronosporomycetes</taxon>
        <taxon>Peronosporales</taxon>
        <taxon>Peronosporaceae</taxon>
        <taxon>Plasmopara</taxon>
    </lineage>
</organism>
<name>A0A0P1A3U7_PLAHL</name>